<evidence type="ECO:0000313" key="3">
    <source>
        <dbReference type="EMBL" id="PBL00147.1"/>
    </source>
</evidence>
<gene>
    <name evidence="3" type="ORF">ARMGADRAFT_1072533</name>
</gene>
<evidence type="ECO:0000256" key="1">
    <source>
        <dbReference type="SAM" id="MobiDB-lite"/>
    </source>
</evidence>
<feature type="transmembrane region" description="Helical" evidence="2">
    <location>
        <begin position="177"/>
        <end position="200"/>
    </location>
</feature>
<name>A0A2H3EM97_ARMGA</name>
<feature type="transmembrane region" description="Helical" evidence="2">
    <location>
        <begin position="31"/>
        <end position="52"/>
    </location>
</feature>
<protein>
    <recommendedName>
        <fullName evidence="5">Family A G protein-coupled receptor-like protein</fullName>
    </recommendedName>
</protein>
<feature type="compositionally biased region" description="Basic and acidic residues" evidence="1">
    <location>
        <begin position="314"/>
        <end position="348"/>
    </location>
</feature>
<feature type="transmembrane region" description="Helical" evidence="2">
    <location>
        <begin position="220"/>
        <end position="242"/>
    </location>
</feature>
<dbReference type="OrthoDB" id="2920469at2759"/>
<dbReference type="EMBL" id="KZ293646">
    <property type="protein sequence ID" value="PBL00147.1"/>
    <property type="molecule type" value="Genomic_DNA"/>
</dbReference>
<dbReference type="AlphaFoldDB" id="A0A2H3EM97"/>
<sequence length="355" mass="39712">MAIQTNIPPDLTDAERTFIFQELDGELNSRILYVLLHGIYTGIIALTLWNTFTSKRQPVGRAMVIIVALLYIVTTINVAFSWVYTRLIFVNNGQSFWTKYLYYTIPSVTVVVVTGTTATVCTVLASSTIIWRCWVVCRQQWLIVLLPILFLVSAIVIQIIVIYKVCAAPYDPFVLGTVLYASFTLVTNLWCTLLIIYRIVTVIRAGNNVGGGLGTYRHVVELLVESAALYSVFAILYVVCFARHNAAFYYFSILATIAKGVAPTLLVGRIAAGHSRPHDSWQGSMISRSLHFRTRSGGQNSQQDSTDDIGIENGFREDDPIVQPEDSHCDIKEVDNRRDDLEDTRPEADLNAMVV</sequence>
<feature type="transmembrane region" description="Helical" evidence="2">
    <location>
        <begin position="248"/>
        <end position="268"/>
    </location>
</feature>
<accession>A0A2H3EM97</accession>
<organism evidence="3 4">
    <name type="scientific">Armillaria gallica</name>
    <name type="common">Bulbous honey fungus</name>
    <name type="synonym">Armillaria bulbosa</name>
    <dbReference type="NCBI Taxonomy" id="47427"/>
    <lineage>
        <taxon>Eukaryota</taxon>
        <taxon>Fungi</taxon>
        <taxon>Dikarya</taxon>
        <taxon>Basidiomycota</taxon>
        <taxon>Agaricomycotina</taxon>
        <taxon>Agaricomycetes</taxon>
        <taxon>Agaricomycetidae</taxon>
        <taxon>Agaricales</taxon>
        <taxon>Marasmiineae</taxon>
        <taxon>Physalacriaceae</taxon>
        <taxon>Armillaria</taxon>
    </lineage>
</organism>
<reference evidence="4" key="1">
    <citation type="journal article" date="2017" name="Nat. Ecol. Evol.">
        <title>Genome expansion and lineage-specific genetic innovations in the forest pathogenic fungi Armillaria.</title>
        <authorList>
            <person name="Sipos G."/>
            <person name="Prasanna A.N."/>
            <person name="Walter M.C."/>
            <person name="O'Connor E."/>
            <person name="Balint B."/>
            <person name="Krizsan K."/>
            <person name="Kiss B."/>
            <person name="Hess J."/>
            <person name="Varga T."/>
            <person name="Slot J."/>
            <person name="Riley R."/>
            <person name="Boka B."/>
            <person name="Rigling D."/>
            <person name="Barry K."/>
            <person name="Lee J."/>
            <person name="Mihaltcheva S."/>
            <person name="LaButti K."/>
            <person name="Lipzen A."/>
            <person name="Waldron R."/>
            <person name="Moloney N.M."/>
            <person name="Sperisen C."/>
            <person name="Kredics L."/>
            <person name="Vagvoelgyi C."/>
            <person name="Patrignani A."/>
            <person name="Fitzpatrick D."/>
            <person name="Nagy I."/>
            <person name="Doyle S."/>
            <person name="Anderson J.B."/>
            <person name="Grigoriev I.V."/>
            <person name="Gueldener U."/>
            <person name="Muensterkoetter M."/>
            <person name="Nagy L.G."/>
        </authorList>
    </citation>
    <scope>NUCLEOTIDE SEQUENCE [LARGE SCALE GENOMIC DNA]</scope>
    <source>
        <strain evidence="4">Ar21-2</strain>
    </source>
</reference>
<keyword evidence="4" id="KW-1185">Reference proteome</keyword>
<feature type="region of interest" description="Disordered" evidence="1">
    <location>
        <begin position="294"/>
        <end position="355"/>
    </location>
</feature>
<evidence type="ECO:0000313" key="4">
    <source>
        <dbReference type="Proteomes" id="UP000217790"/>
    </source>
</evidence>
<keyword evidence="2" id="KW-1133">Transmembrane helix</keyword>
<dbReference type="Proteomes" id="UP000217790">
    <property type="component" value="Unassembled WGS sequence"/>
</dbReference>
<keyword evidence="2" id="KW-0812">Transmembrane</keyword>
<keyword evidence="2" id="KW-0472">Membrane</keyword>
<proteinExistence type="predicted"/>
<feature type="transmembrane region" description="Helical" evidence="2">
    <location>
        <begin position="64"/>
        <end position="84"/>
    </location>
</feature>
<feature type="transmembrane region" description="Helical" evidence="2">
    <location>
        <begin position="142"/>
        <end position="165"/>
    </location>
</feature>
<feature type="transmembrane region" description="Helical" evidence="2">
    <location>
        <begin position="104"/>
        <end position="130"/>
    </location>
</feature>
<evidence type="ECO:0008006" key="5">
    <source>
        <dbReference type="Google" id="ProtNLM"/>
    </source>
</evidence>
<dbReference type="InParanoid" id="A0A2H3EM97"/>
<evidence type="ECO:0000256" key="2">
    <source>
        <dbReference type="SAM" id="Phobius"/>
    </source>
</evidence>
<dbReference type="OMA" id="SSTIIWR"/>